<gene>
    <name evidence="1" type="ORF">J2Z65_005558</name>
</gene>
<comment type="caution">
    <text evidence="1">The sequence shown here is derived from an EMBL/GenBank/DDBJ whole genome shotgun (WGS) entry which is preliminary data.</text>
</comment>
<dbReference type="EMBL" id="JAGGKV010000020">
    <property type="protein sequence ID" value="MBP1966299.1"/>
    <property type="molecule type" value="Genomic_DNA"/>
</dbReference>
<keyword evidence="2" id="KW-1185">Reference proteome</keyword>
<reference evidence="1 2" key="1">
    <citation type="submission" date="2021-03" db="EMBL/GenBank/DDBJ databases">
        <title>Genomic Encyclopedia of Type Strains, Phase IV (KMG-IV): sequencing the most valuable type-strain genomes for metagenomic binning, comparative biology and taxonomic classification.</title>
        <authorList>
            <person name="Goeker M."/>
        </authorList>
    </citation>
    <scope>NUCLEOTIDE SEQUENCE [LARGE SCALE GENOMIC DNA]</scope>
    <source>
        <strain evidence="1 2">DSM 24950</strain>
    </source>
</reference>
<dbReference type="Proteomes" id="UP001519344">
    <property type="component" value="Unassembled WGS sequence"/>
</dbReference>
<name>A0ABS4I5V2_9BACL</name>
<accession>A0ABS4I5V2</accession>
<proteinExistence type="predicted"/>
<organism evidence="1 2">
    <name type="scientific">Paenibacillus aceris</name>
    <dbReference type="NCBI Taxonomy" id="869555"/>
    <lineage>
        <taxon>Bacteria</taxon>
        <taxon>Bacillati</taxon>
        <taxon>Bacillota</taxon>
        <taxon>Bacilli</taxon>
        <taxon>Bacillales</taxon>
        <taxon>Paenibacillaceae</taxon>
        <taxon>Paenibacillus</taxon>
    </lineage>
</organism>
<protein>
    <submittedName>
        <fullName evidence="1">Uncharacterized protein</fullName>
    </submittedName>
</protein>
<evidence type="ECO:0000313" key="1">
    <source>
        <dbReference type="EMBL" id="MBP1966299.1"/>
    </source>
</evidence>
<sequence>MKDPNLNILNAAKKAAGKFLRPLRIAPIEAKVGVFS</sequence>
<evidence type="ECO:0000313" key="2">
    <source>
        <dbReference type="Proteomes" id="UP001519344"/>
    </source>
</evidence>